<comment type="caution">
    <text evidence="2">The sequence shown here is derived from an EMBL/GenBank/DDBJ whole genome shotgun (WGS) entry which is preliminary data.</text>
</comment>
<sequence length="62" mass="6788">MQQLELVQSATLPPAKVTTPTMTKANPRRNNVGKLKRLPYARGGPPVVHVCDMPQCLKSVYG</sequence>
<feature type="compositionally biased region" description="Polar residues" evidence="1">
    <location>
        <begin position="1"/>
        <end position="11"/>
    </location>
</feature>
<feature type="region of interest" description="Disordered" evidence="1">
    <location>
        <begin position="1"/>
        <end position="29"/>
    </location>
</feature>
<organism evidence="2 3">
    <name type="scientific">Romeriopsis navalis LEGE 11480</name>
    <dbReference type="NCBI Taxonomy" id="2777977"/>
    <lineage>
        <taxon>Bacteria</taxon>
        <taxon>Bacillati</taxon>
        <taxon>Cyanobacteriota</taxon>
        <taxon>Cyanophyceae</taxon>
        <taxon>Leptolyngbyales</taxon>
        <taxon>Leptolyngbyaceae</taxon>
        <taxon>Romeriopsis</taxon>
        <taxon>Romeriopsis navalis</taxon>
    </lineage>
</organism>
<evidence type="ECO:0000313" key="2">
    <source>
        <dbReference type="EMBL" id="MBE9031793.1"/>
    </source>
</evidence>
<protein>
    <submittedName>
        <fullName evidence="2">Uncharacterized protein</fullName>
    </submittedName>
</protein>
<keyword evidence="3" id="KW-1185">Reference proteome</keyword>
<evidence type="ECO:0000313" key="3">
    <source>
        <dbReference type="Proteomes" id="UP000625316"/>
    </source>
</evidence>
<reference evidence="2" key="1">
    <citation type="submission" date="2020-10" db="EMBL/GenBank/DDBJ databases">
        <authorList>
            <person name="Castelo-Branco R."/>
            <person name="Eusebio N."/>
            <person name="Adriana R."/>
            <person name="Vieira A."/>
            <person name="Brugerolle De Fraissinette N."/>
            <person name="Rezende De Castro R."/>
            <person name="Schneider M.P."/>
            <person name="Vasconcelos V."/>
            <person name="Leao P.N."/>
        </authorList>
    </citation>
    <scope>NUCLEOTIDE SEQUENCE</scope>
    <source>
        <strain evidence="2">LEGE 11480</strain>
    </source>
</reference>
<dbReference type="Proteomes" id="UP000625316">
    <property type="component" value="Unassembled WGS sequence"/>
</dbReference>
<evidence type="ECO:0000256" key="1">
    <source>
        <dbReference type="SAM" id="MobiDB-lite"/>
    </source>
</evidence>
<gene>
    <name evidence="2" type="ORF">IQ266_18830</name>
</gene>
<dbReference type="EMBL" id="JADEXQ010000076">
    <property type="protein sequence ID" value="MBE9031793.1"/>
    <property type="molecule type" value="Genomic_DNA"/>
</dbReference>
<dbReference type="AlphaFoldDB" id="A0A928VQ83"/>
<proteinExistence type="predicted"/>
<dbReference type="RefSeq" id="WP_264326621.1">
    <property type="nucleotide sequence ID" value="NZ_JADEXQ010000076.1"/>
</dbReference>
<name>A0A928VQ83_9CYAN</name>
<accession>A0A928VQ83</accession>